<organism evidence="2 3">
    <name type="scientific">Dyadobacter frigoris</name>
    <dbReference type="NCBI Taxonomy" id="2576211"/>
    <lineage>
        <taxon>Bacteria</taxon>
        <taxon>Pseudomonadati</taxon>
        <taxon>Bacteroidota</taxon>
        <taxon>Cytophagia</taxon>
        <taxon>Cytophagales</taxon>
        <taxon>Spirosomataceae</taxon>
        <taxon>Dyadobacter</taxon>
    </lineage>
</organism>
<dbReference type="RefSeq" id="WP_137340375.1">
    <property type="nucleotide sequence ID" value="NZ_SZVO01000005.1"/>
</dbReference>
<sequence length="163" mass="18527">MRKSIVKSTSNVFMKVLILIAFGVIIFSLLLLVFIYLETLFFPLPFIVGKFGDKFEVKDVSRDTVFGWDRFTPFVDRIKSNTISFGIPFTITAKGNIDDSAEVYFQYVGHPGNSSYTCILPKGKVNTIFYGEIYADECEVVYSHENVKNGNLKVSFELGHHKK</sequence>
<keyword evidence="1" id="KW-0812">Transmembrane</keyword>
<evidence type="ECO:0000313" key="3">
    <source>
        <dbReference type="Proteomes" id="UP000304900"/>
    </source>
</evidence>
<keyword evidence="1" id="KW-0472">Membrane</keyword>
<comment type="caution">
    <text evidence="2">The sequence shown here is derived from an EMBL/GenBank/DDBJ whole genome shotgun (WGS) entry which is preliminary data.</text>
</comment>
<keyword evidence="3" id="KW-1185">Reference proteome</keyword>
<protein>
    <submittedName>
        <fullName evidence="2">Uncharacterized protein</fullName>
    </submittedName>
</protein>
<feature type="transmembrane region" description="Helical" evidence="1">
    <location>
        <begin position="12"/>
        <end position="37"/>
    </location>
</feature>
<dbReference type="AlphaFoldDB" id="A0A4U6D5M6"/>
<name>A0A4U6D5M6_9BACT</name>
<dbReference type="EMBL" id="SZVO01000005">
    <property type="protein sequence ID" value="TKT92006.1"/>
    <property type="molecule type" value="Genomic_DNA"/>
</dbReference>
<evidence type="ECO:0000313" key="2">
    <source>
        <dbReference type="EMBL" id="TKT92006.1"/>
    </source>
</evidence>
<reference evidence="2 3" key="1">
    <citation type="submission" date="2019-05" db="EMBL/GenBank/DDBJ databases">
        <title>Dyadobacter AR-3-8 sp. nov., isolated from arctic soil.</title>
        <authorList>
            <person name="Chaudhary D.K."/>
        </authorList>
    </citation>
    <scope>NUCLEOTIDE SEQUENCE [LARGE SCALE GENOMIC DNA]</scope>
    <source>
        <strain evidence="2 3">AR-3-8</strain>
    </source>
</reference>
<gene>
    <name evidence="2" type="ORF">FDK13_12775</name>
</gene>
<evidence type="ECO:0000256" key="1">
    <source>
        <dbReference type="SAM" id="Phobius"/>
    </source>
</evidence>
<proteinExistence type="predicted"/>
<keyword evidence="1" id="KW-1133">Transmembrane helix</keyword>
<accession>A0A4U6D5M6</accession>
<dbReference type="Proteomes" id="UP000304900">
    <property type="component" value="Unassembled WGS sequence"/>
</dbReference>